<evidence type="ECO:0000256" key="9">
    <source>
        <dbReference type="ARBA" id="ARBA00022989"/>
    </source>
</evidence>
<keyword evidence="10" id="KW-0902">Two-component regulatory system</keyword>
<dbReference type="Gene3D" id="1.10.287.130">
    <property type="match status" value="1"/>
</dbReference>
<dbReference type="InterPro" id="IPR004358">
    <property type="entry name" value="Sig_transdc_His_kin-like_C"/>
</dbReference>
<dbReference type="PANTHER" id="PTHR45436:SF5">
    <property type="entry name" value="SENSOR HISTIDINE KINASE TRCS"/>
    <property type="match status" value="1"/>
</dbReference>
<evidence type="ECO:0000256" key="2">
    <source>
        <dbReference type="ARBA" id="ARBA00001968"/>
    </source>
</evidence>
<dbReference type="PRINTS" id="PR00344">
    <property type="entry name" value="BCTRLSENSOR"/>
</dbReference>
<dbReference type="FunFam" id="1.10.287.130:FF:000001">
    <property type="entry name" value="Two-component sensor histidine kinase"/>
    <property type="match status" value="1"/>
</dbReference>
<comment type="cofactor">
    <cofactor evidence="2">
        <name>a divalent metal cation</name>
        <dbReference type="ChEBI" id="CHEBI:60240"/>
    </cofactor>
</comment>
<evidence type="ECO:0000256" key="3">
    <source>
        <dbReference type="ARBA" id="ARBA00004236"/>
    </source>
</evidence>
<dbReference type="Gene3D" id="3.30.565.10">
    <property type="entry name" value="Histidine kinase-like ATPase, C-terminal domain"/>
    <property type="match status" value="1"/>
</dbReference>
<evidence type="ECO:0000256" key="4">
    <source>
        <dbReference type="ARBA" id="ARBA00012438"/>
    </source>
</evidence>
<keyword evidence="7 12" id="KW-0812">Transmembrane</keyword>
<keyword evidence="8 15" id="KW-0418">Kinase</keyword>
<feature type="domain" description="HAMP" evidence="14">
    <location>
        <begin position="201"/>
        <end position="254"/>
    </location>
</feature>
<dbReference type="InterPro" id="IPR050428">
    <property type="entry name" value="TCS_sensor_his_kinase"/>
</dbReference>
<keyword evidence="9 12" id="KW-1133">Transmembrane helix</keyword>
<gene>
    <name evidence="15" type="primary">tcrY_1</name>
    <name evidence="15" type="ORF">AOLFYP35_00199</name>
</gene>
<dbReference type="InterPro" id="IPR003660">
    <property type="entry name" value="HAMP_dom"/>
</dbReference>
<reference evidence="15" key="1">
    <citation type="submission" date="2019-11" db="EMBL/GenBank/DDBJ databases">
        <authorList>
            <person name="Feng L."/>
        </authorList>
    </citation>
    <scope>NUCLEOTIDE SEQUENCE</scope>
    <source>
        <strain evidence="15">AodontolyticusLFYP35</strain>
    </source>
</reference>
<dbReference type="Pfam" id="PF00512">
    <property type="entry name" value="HisKA"/>
    <property type="match status" value="1"/>
</dbReference>
<evidence type="ECO:0000256" key="7">
    <source>
        <dbReference type="ARBA" id="ARBA00022692"/>
    </source>
</evidence>
<dbReference type="PANTHER" id="PTHR45436">
    <property type="entry name" value="SENSOR HISTIDINE KINASE YKOH"/>
    <property type="match status" value="1"/>
</dbReference>
<dbReference type="EC" id="2.7.13.3" evidence="4"/>
<dbReference type="InterPro" id="IPR036890">
    <property type="entry name" value="HATPase_C_sf"/>
</dbReference>
<dbReference type="InterPro" id="IPR036097">
    <property type="entry name" value="HisK_dim/P_sf"/>
</dbReference>
<dbReference type="Pfam" id="PF00672">
    <property type="entry name" value="HAMP"/>
    <property type="match status" value="1"/>
</dbReference>
<dbReference type="InterPro" id="IPR003594">
    <property type="entry name" value="HATPase_dom"/>
</dbReference>
<keyword evidence="6 15" id="KW-0808">Transferase</keyword>
<dbReference type="EMBL" id="CACRSM010000002">
    <property type="protein sequence ID" value="VYS76526.1"/>
    <property type="molecule type" value="Genomic_DNA"/>
</dbReference>
<dbReference type="PROSITE" id="PS50885">
    <property type="entry name" value="HAMP"/>
    <property type="match status" value="1"/>
</dbReference>
<comment type="catalytic activity">
    <reaction evidence="1">
        <text>ATP + protein L-histidine = ADP + protein N-phospho-L-histidine.</text>
        <dbReference type="EC" id="2.7.13.3"/>
    </reaction>
</comment>
<name>A0A6N2R6Z4_9ACTO</name>
<dbReference type="AlphaFoldDB" id="A0A6N2R6Z4"/>
<evidence type="ECO:0000256" key="6">
    <source>
        <dbReference type="ARBA" id="ARBA00022679"/>
    </source>
</evidence>
<dbReference type="SMART" id="SM00387">
    <property type="entry name" value="HATPase_c"/>
    <property type="match status" value="1"/>
</dbReference>
<dbReference type="CDD" id="cd06225">
    <property type="entry name" value="HAMP"/>
    <property type="match status" value="1"/>
</dbReference>
<evidence type="ECO:0000259" key="14">
    <source>
        <dbReference type="PROSITE" id="PS50885"/>
    </source>
</evidence>
<accession>A0A6N2R6Z4</accession>
<keyword evidence="5" id="KW-0597">Phosphoprotein</keyword>
<dbReference type="InterPro" id="IPR003661">
    <property type="entry name" value="HisK_dim/P_dom"/>
</dbReference>
<organism evidence="15">
    <name type="scientific">Schaalia odontolytica</name>
    <dbReference type="NCBI Taxonomy" id="1660"/>
    <lineage>
        <taxon>Bacteria</taxon>
        <taxon>Bacillati</taxon>
        <taxon>Actinomycetota</taxon>
        <taxon>Actinomycetes</taxon>
        <taxon>Actinomycetales</taxon>
        <taxon>Actinomycetaceae</taxon>
        <taxon>Schaalia</taxon>
    </lineage>
</organism>
<dbReference type="PROSITE" id="PS50109">
    <property type="entry name" value="HIS_KIN"/>
    <property type="match status" value="1"/>
</dbReference>
<evidence type="ECO:0000256" key="11">
    <source>
        <dbReference type="ARBA" id="ARBA00023136"/>
    </source>
</evidence>
<dbReference type="GO" id="GO:0005886">
    <property type="term" value="C:plasma membrane"/>
    <property type="evidence" value="ECO:0007669"/>
    <property type="project" value="UniProtKB-SubCell"/>
</dbReference>
<protein>
    <recommendedName>
        <fullName evidence="4">histidine kinase</fullName>
        <ecNumber evidence="4">2.7.13.3</ecNumber>
    </recommendedName>
</protein>
<feature type="domain" description="Histidine kinase" evidence="13">
    <location>
        <begin position="269"/>
        <end position="488"/>
    </location>
</feature>
<dbReference type="SUPFAM" id="SSF55874">
    <property type="entry name" value="ATPase domain of HSP90 chaperone/DNA topoisomerase II/histidine kinase"/>
    <property type="match status" value="1"/>
</dbReference>
<keyword evidence="11 12" id="KW-0472">Membrane</keyword>
<dbReference type="Pfam" id="PF02518">
    <property type="entry name" value="HATPase_c"/>
    <property type="match status" value="1"/>
</dbReference>
<dbReference type="InterPro" id="IPR005467">
    <property type="entry name" value="His_kinase_dom"/>
</dbReference>
<dbReference type="GO" id="GO:0005509">
    <property type="term" value="F:calcium ion binding"/>
    <property type="evidence" value="ECO:0007669"/>
    <property type="project" value="UniProtKB-ARBA"/>
</dbReference>
<comment type="subcellular location">
    <subcellularLocation>
        <location evidence="3">Cell membrane</location>
    </subcellularLocation>
</comment>
<evidence type="ECO:0000259" key="13">
    <source>
        <dbReference type="PROSITE" id="PS50109"/>
    </source>
</evidence>
<dbReference type="SUPFAM" id="SSF158472">
    <property type="entry name" value="HAMP domain-like"/>
    <property type="match status" value="1"/>
</dbReference>
<evidence type="ECO:0000256" key="1">
    <source>
        <dbReference type="ARBA" id="ARBA00000085"/>
    </source>
</evidence>
<feature type="transmembrane region" description="Helical" evidence="12">
    <location>
        <begin position="177"/>
        <end position="200"/>
    </location>
</feature>
<proteinExistence type="predicted"/>
<dbReference type="GO" id="GO:0000155">
    <property type="term" value="F:phosphorelay sensor kinase activity"/>
    <property type="evidence" value="ECO:0007669"/>
    <property type="project" value="InterPro"/>
</dbReference>
<dbReference type="SMART" id="SM00388">
    <property type="entry name" value="HisKA"/>
    <property type="match status" value="1"/>
</dbReference>
<dbReference type="SMART" id="SM00304">
    <property type="entry name" value="HAMP"/>
    <property type="match status" value="1"/>
</dbReference>
<evidence type="ECO:0000313" key="15">
    <source>
        <dbReference type="EMBL" id="VYS76526.1"/>
    </source>
</evidence>
<sequence length="495" mass="53880">MYPRGVVRRFWSSRSLTARIVALTALLLSLGLSLSATVMIGLLQRHLIAQVDDQLSSTVLSLAPKAIENPQELAQEPNLPTLYYLNIQRANEEDVTLLSASTRDHAGKPLIPELLKPGQSAQTTTGWTDPVTVESTKQGSTWRVIIVPITRSGDSNPTGRLTVALPLNDVKFTIQNMAGYVATTAIAIIAIGTGLATYLVRRALLPLRGIETTAGKIAAGDLTQRVPFAPPSTEVGSLSKSLNSMLSQLEQSFAAREESERKIRRFVSDASHELRTPLAAISGYCELYSMGGVPAERTGEVMGRIRSESTRMGSLVEDLLTLARLDEGRPLEIVDVDVIAMLRNARFDLQALDPTRQVKILGINDQPIPQSVWIQADRDRLQQVLTNIIGNIVRYTPRSTPVEIAVSQNPTSVLMEFRDHGPGIAKEDYEKVFQRFYRTESSRARSLGGSGLGLSIVSSIISAHGGHAQLAKTTGGGLTVKIDMPIVQSKERMKA</sequence>
<evidence type="ECO:0000256" key="8">
    <source>
        <dbReference type="ARBA" id="ARBA00022777"/>
    </source>
</evidence>
<dbReference type="SUPFAM" id="SSF47384">
    <property type="entry name" value="Homodimeric domain of signal transducing histidine kinase"/>
    <property type="match status" value="1"/>
</dbReference>
<dbReference type="CDD" id="cd00082">
    <property type="entry name" value="HisKA"/>
    <property type="match status" value="1"/>
</dbReference>
<evidence type="ECO:0000256" key="10">
    <source>
        <dbReference type="ARBA" id="ARBA00023012"/>
    </source>
</evidence>
<evidence type="ECO:0000256" key="12">
    <source>
        <dbReference type="SAM" id="Phobius"/>
    </source>
</evidence>
<evidence type="ECO:0000256" key="5">
    <source>
        <dbReference type="ARBA" id="ARBA00022553"/>
    </source>
</evidence>
<dbReference type="Gene3D" id="6.10.340.10">
    <property type="match status" value="1"/>
</dbReference>
<dbReference type="FunFam" id="3.30.565.10:FF:000006">
    <property type="entry name" value="Sensor histidine kinase WalK"/>
    <property type="match status" value="1"/>
</dbReference>